<sequence length="299" mass="33841">MTLLSASWGVSLLGKSLSRWRSNGRRLGIVVLFIVAGTGLWEFQERQHKDAYTWMGVPTWEAFSPTTMHRVLRNDGYLVGWSDVRINPLWVSYQVEAVGDDTRIGSRPNFQADWRTLWPIGTGDYAGSGYDRGHMAPNYAIAAVHGRSAQVDTFLMSNMTPQRPQLNRQLWQRLEEAVMDHFAPRFDHLQVITGPVFPANFMDNVFNRVGFVEVPEAFYKIIVAPHSDAPLALAFVMPQDVRGNEPLDDYLVTIDEIEALTGLNFFPDLSADVEAVLEGELRTQGWALEEVSRRPGRFQ</sequence>
<evidence type="ECO:0000313" key="4">
    <source>
        <dbReference type="Proteomes" id="UP001645039"/>
    </source>
</evidence>
<dbReference type="Proteomes" id="UP001645039">
    <property type="component" value="Unassembled WGS sequence"/>
</dbReference>
<dbReference type="PANTHER" id="PTHR13966">
    <property type="entry name" value="ENDONUCLEASE RELATED"/>
    <property type="match status" value="1"/>
</dbReference>
<dbReference type="InterPro" id="IPR040255">
    <property type="entry name" value="Non-specific_endonuclease"/>
</dbReference>
<dbReference type="RefSeq" id="WP_192536123.1">
    <property type="nucleotide sequence ID" value="NZ_RRZD01000013.1"/>
</dbReference>
<evidence type="ECO:0000259" key="1">
    <source>
        <dbReference type="SMART" id="SM00477"/>
    </source>
</evidence>
<dbReference type="InterPro" id="IPR001604">
    <property type="entry name" value="Endo_G_ENPP1-like_dom"/>
</dbReference>
<dbReference type="EMBL" id="RRZD01000013">
    <property type="protein sequence ID" value="MBE0401198.1"/>
    <property type="molecule type" value="Genomic_DNA"/>
</dbReference>
<keyword evidence="3" id="KW-0378">Hydrolase</keyword>
<protein>
    <submittedName>
        <fullName evidence="3">DNA/RNA non-specific endonuclease</fullName>
    </submittedName>
</protein>
<dbReference type="InterPro" id="IPR044925">
    <property type="entry name" value="His-Me_finger_sf"/>
</dbReference>
<keyword evidence="4" id="KW-1185">Reference proteome</keyword>
<dbReference type="Gene3D" id="3.40.570.10">
    <property type="entry name" value="Extracellular Endonuclease, subunit A"/>
    <property type="match status" value="1"/>
</dbReference>
<reference evidence="3 4" key="1">
    <citation type="submission" date="2020-07" db="EMBL/GenBank/DDBJ databases">
        <title>Halophilic bacteria isolated from french cheeses.</title>
        <authorList>
            <person name="Kothe C.I."/>
            <person name="Farah-Kraiem B."/>
            <person name="Renault P."/>
            <person name="Dridi B."/>
        </authorList>
    </citation>
    <scope>NUCLEOTIDE SEQUENCE [LARGE SCALE GENOMIC DNA]</scope>
    <source>
        <strain evidence="3 4">FME1</strain>
    </source>
</reference>
<gene>
    <name evidence="3" type="ORF">EI168_13950</name>
</gene>
<evidence type="ECO:0000313" key="3">
    <source>
        <dbReference type="EMBL" id="MBE0401198.1"/>
    </source>
</evidence>
<dbReference type="SMART" id="SM00477">
    <property type="entry name" value="NUC"/>
    <property type="match status" value="1"/>
</dbReference>
<dbReference type="InterPro" id="IPR044929">
    <property type="entry name" value="DNA/RNA_non-sp_Endonuclease_sf"/>
</dbReference>
<feature type="domain" description="DNA/RNA non-specific endonuclease/pyrophosphatase/phosphodiesterase" evidence="2">
    <location>
        <begin position="73"/>
        <end position="272"/>
    </location>
</feature>
<dbReference type="Pfam" id="PF01223">
    <property type="entry name" value="Endonuclease_NS"/>
    <property type="match status" value="1"/>
</dbReference>
<dbReference type="PANTHER" id="PTHR13966:SF5">
    <property type="entry name" value="ENDONUCLEASE G, MITOCHONDRIAL"/>
    <property type="match status" value="1"/>
</dbReference>
<name>A0ABR9F405_9GAMM</name>
<dbReference type="CDD" id="cd00091">
    <property type="entry name" value="NUC"/>
    <property type="match status" value="1"/>
</dbReference>
<dbReference type="GO" id="GO:0004519">
    <property type="term" value="F:endonuclease activity"/>
    <property type="evidence" value="ECO:0007669"/>
    <property type="project" value="UniProtKB-KW"/>
</dbReference>
<keyword evidence="3" id="KW-0540">Nuclease</keyword>
<dbReference type="InterPro" id="IPR020821">
    <property type="entry name" value="ENPP1-3/EXOG-like_nuc-like"/>
</dbReference>
<proteinExistence type="predicted"/>
<organism evidence="3 4">
    <name type="scientific">Halomonas casei</name>
    <dbReference type="NCBI Taxonomy" id="2742613"/>
    <lineage>
        <taxon>Bacteria</taxon>
        <taxon>Pseudomonadati</taxon>
        <taxon>Pseudomonadota</taxon>
        <taxon>Gammaproteobacteria</taxon>
        <taxon>Oceanospirillales</taxon>
        <taxon>Halomonadaceae</taxon>
        <taxon>Halomonas</taxon>
    </lineage>
</organism>
<evidence type="ECO:0000259" key="2">
    <source>
        <dbReference type="SMART" id="SM00892"/>
    </source>
</evidence>
<keyword evidence="3" id="KW-0255">Endonuclease</keyword>
<feature type="domain" description="ENPP1-3/EXOG-like endonuclease/phosphodiesterase" evidence="1">
    <location>
        <begin position="74"/>
        <end position="272"/>
    </location>
</feature>
<accession>A0ABR9F405</accession>
<comment type="caution">
    <text evidence="3">The sequence shown here is derived from an EMBL/GenBank/DDBJ whole genome shotgun (WGS) entry which is preliminary data.</text>
</comment>
<dbReference type="SMART" id="SM00892">
    <property type="entry name" value="Endonuclease_NS"/>
    <property type="match status" value="1"/>
</dbReference>
<dbReference type="SUPFAM" id="SSF54060">
    <property type="entry name" value="His-Me finger endonucleases"/>
    <property type="match status" value="1"/>
</dbReference>